<keyword evidence="2" id="KW-0812">Transmembrane</keyword>
<name>A0A3M7T0P7_BRAPC</name>
<keyword evidence="2" id="KW-1133">Transmembrane helix</keyword>
<keyword evidence="2" id="KW-0472">Membrane</keyword>
<feature type="region of interest" description="Disordered" evidence="1">
    <location>
        <begin position="87"/>
        <end position="114"/>
    </location>
</feature>
<keyword evidence="4" id="KW-1185">Reference proteome</keyword>
<evidence type="ECO:0000313" key="3">
    <source>
        <dbReference type="EMBL" id="RNA41601.1"/>
    </source>
</evidence>
<evidence type="ECO:0000256" key="2">
    <source>
        <dbReference type="SAM" id="Phobius"/>
    </source>
</evidence>
<evidence type="ECO:0000313" key="4">
    <source>
        <dbReference type="Proteomes" id="UP000276133"/>
    </source>
</evidence>
<gene>
    <name evidence="3" type="ORF">BpHYR1_003487</name>
</gene>
<sequence length="114" mass="13330">MSQAYLFIILFSIDGLKLGLNFKKFVSIQGCFCLNLILVSIILLISRPQFKNRIEKNSIYIFIKINNNFDTKICKRSRFKFNNQELKGEKQEKNSTGKPGNYLKHKSKKYSKLT</sequence>
<feature type="compositionally biased region" description="Basic residues" evidence="1">
    <location>
        <begin position="103"/>
        <end position="114"/>
    </location>
</feature>
<protein>
    <submittedName>
        <fullName evidence="3">Uncharacterized protein</fullName>
    </submittedName>
</protein>
<comment type="caution">
    <text evidence="3">The sequence shown here is derived from an EMBL/GenBank/DDBJ whole genome shotgun (WGS) entry which is preliminary data.</text>
</comment>
<dbReference type="AlphaFoldDB" id="A0A3M7T0P7"/>
<feature type="transmembrane region" description="Helical" evidence="2">
    <location>
        <begin position="25"/>
        <end position="46"/>
    </location>
</feature>
<organism evidence="3 4">
    <name type="scientific">Brachionus plicatilis</name>
    <name type="common">Marine rotifer</name>
    <name type="synonym">Brachionus muelleri</name>
    <dbReference type="NCBI Taxonomy" id="10195"/>
    <lineage>
        <taxon>Eukaryota</taxon>
        <taxon>Metazoa</taxon>
        <taxon>Spiralia</taxon>
        <taxon>Gnathifera</taxon>
        <taxon>Rotifera</taxon>
        <taxon>Eurotatoria</taxon>
        <taxon>Monogononta</taxon>
        <taxon>Pseudotrocha</taxon>
        <taxon>Ploima</taxon>
        <taxon>Brachionidae</taxon>
        <taxon>Brachionus</taxon>
    </lineage>
</organism>
<evidence type="ECO:0000256" key="1">
    <source>
        <dbReference type="SAM" id="MobiDB-lite"/>
    </source>
</evidence>
<proteinExistence type="predicted"/>
<reference evidence="3 4" key="1">
    <citation type="journal article" date="2018" name="Sci. Rep.">
        <title>Genomic signatures of local adaptation to the degree of environmental predictability in rotifers.</title>
        <authorList>
            <person name="Franch-Gras L."/>
            <person name="Hahn C."/>
            <person name="Garcia-Roger E.M."/>
            <person name="Carmona M.J."/>
            <person name="Serra M."/>
            <person name="Gomez A."/>
        </authorList>
    </citation>
    <scope>NUCLEOTIDE SEQUENCE [LARGE SCALE GENOMIC DNA]</scope>
    <source>
        <strain evidence="3">HYR1</strain>
    </source>
</reference>
<dbReference type="EMBL" id="REGN01000480">
    <property type="protein sequence ID" value="RNA41601.1"/>
    <property type="molecule type" value="Genomic_DNA"/>
</dbReference>
<dbReference type="Proteomes" id="UP000276133">
    <property type="component" value="Unassembled WGS sequence"/>
</dbReference>
<accession>A0A3M7T0P7</accession>